<accession>A0A915IF79</accession>
<protein>
    <submittedName>
        <fullName evidence="2">Uncharacterized protein</fullName>
    </submittedName>
</protein>
<keyword evidence="1" id="KW-1185">Reference proteome</keyword>
<dbReference type="AlphaFoldDB" id="A0A915IF79"/>
<reference evidence="2" key="1">
    <citation type="submission" date="2022-11" db="UniProtKB">
        <authorList>
            <consortium name="WormBaseParasite"/>
        </authorList>
    </citation>
    <scope>IDENTIFICATION</scope>
</reference>
<evidence type="ECO:0000313" key="2">
    <source>
        <dbReference type="WBParaSite" id="nRc.2.0.1.t12562-RA"/>
    </source>
</evidence>
<dbReference type="Proteomes" id="UP000887565">
    <property type="component" value="Unplaced"/>
</dbReference>
<sequence length="67" mass="7811">MFAEATHSATETWWQLIPDHPIWRGIQDAATNPVKQKHIGGQIYKPYLKYQWNSIKSLIIFALDKSK</sequence>
<evidence type="ECO:0000313" key="1">
    <source>
        <dbReference type="Proteomes" id="UP000887565"/>
    </source>
</evidence>
<name>A0A915IF79_ROMCU</name>
<organism evidence="1 2">
    <name type="scientific">Romanomermis culicivorax</name>
    <name type="common">Nematode worm</name>
    <dbReference type="NCBI Taxonomy" id="13658"/>
    <lineage>
        <taxon>Eukaryota</taxon>
        <taxon>Metazoa</taxon>
        <taxon>Ecdysozoa</taxon>
        <taxon>Nematoda</taxon>
        <taxon>Enoplea</taxon>
        <taxon>Dorylaimia</taxon>
        <taxon>Mermithida</taxon>
        <taxon>Mermithoidea</taxon>
        <taxon>Mermithidae</taxon>
        <taxon>Romanomermis</taxon>
    </lineage>
</organism>
<dbReference type="WBParaSite" id="nRc.2.0.1.t12562-RA">
    <property type="protein sequence ID" value="nRc.2.0.1.t12562-RA"/>
    <property type="gene ID" value="nRc.2.0.1.g12562"/>
</dbReference>
<proteinExistence type="predicted"/>